<proteinExistence type="predicted"/>
<comment type="caution">
    <text evidence="2">The sequence shown here is derived from an EMBL/GenBank/DDBJ whole genome shotgun (WGS) entry which is preliminary data.</text>
</comment>
<reference evidence="2 3" key="1">
    <citation type="submission" date="2019-03" db="EMBL/GenBank/DDBJ databases">
        <title>Genomic Encyclopedia of Type Strains, Phase IV (KMG-IV): sequencing the most valuable type-strain genomes for metagenomic binning, comparative biology and taxonomic classification.</title>
        <authorList>
            <person name="Goeker M."/>
        </authorList>
    </citation>
    <scope>NUCLEOTIDE SEQUENCE [LARGE SCALE GENOMIC DNA]</scope>
    <source>
        <strain evidence="2 3">DSM 24979</strain>
    </source>
</reference>
<dbReference type="Pfam" id="PF04230">
    <property type="entry name" value="PS_pyruv_trans"/>
    <property type="match status" value="1"/>
</dbReference>
<dbReference type="RefSeq" id="WP_132947473.1">
    <property type="nucleotide sequence ID" value="NZ_SLUL01000002.1"/>
</dbReference>
<dbReference type="InterPro" id="IPR007345">
    <property type="entry name" value="Polysacch_pyruvyl_Trfase"/>
</dbReference>
<keyword evidence="3" id="KW-1185">Reference proteome</keyword>
<protein>
    <submittedName>
        <fullName evidence="2">Polysaccharide pyruvyl transferase CsaB</fullName>
    </submittedName>
</protein>
<dbReference type="PANTHER" id="PTHR36836:SF1">
    <property type="entry name" value="COLANIC ACID BIOSYNTHESIS PROTEIN WCAK"/>
    <property type="match status" value="1"/>
</dbReference>
<dbReference type="AlphaFoldDB" id="A0A4R1QPY7"/>
<dbReference type="OrthoDB" id="3199616at2"/>
<keyword evidence="2" id="KW-0808">Transferase</keyword>
<feature type="domain" description="Polysaccharide pyruvyl transferase" evidence="1">
    <location>
        <begin position="13"/>
        <end position="289"/>
    </location>
</feature>
<dbReference type="InterPro" id="IPR019896">
    <property type="entry name" value="Polysacch_pyruvyl_Trfase_CsaB"/>
</dbReference>
<evidence type="ECO:0000259" key="1">
    <source>
        <dbReference type="Pfam" id="PF04230"/>
    </source>
</evidence>
<dbReference type="NCBIfam" id="TIGR03609">
    <property type="entry name" value="S_layer_CsaB"/>
    <property type="match status" value="1"/>
</dbReference>
<evidence type="ECO:0000313" key="3">
    <source>
        <dbReference type="Proteomes" id="UP000295658"/>
    </source>
</evidence>
<dbReference type="EMBL" id="SLUL01000002">
    <property type="protein sequence ID" value="TCL52804.1"/>
    <property type="molecule type" value="Genomic_DNA"/>
</dbReference>
<dbReference type="Gene3D" id="3.40.50.2000">
    <property type="entry name" value="Glycogen Phosphorylase B"/>
    <property type="match status" value="1"/>
</dbReference>
<dbReference type="Proteomes" id="UP000295658">
    <property type="component" value="Unassembled WGS sequence"/>
</dbReference>
<accession>A0A4R1QPY7</accession>
<dbReference type="PANTHER" id="PTHR36836">
    <property type="entry name" value="COLANIC ACID BIOSYNTHESIS PROTEIN WCAK"/>
    <property type="match status" value="1"/>
</dbReference>
<gene>
    <name evidence="2" type="ORF">EDD69_102210</name>
</gene>
<evidence type="ECO:0000313" key="2">
    <source>
        <dbReference type="EMBL" id="TCL52804.1"/>
    </source>
</evidence>
<dbReference type="GO" id="GO:0016740">
    <property type="term" value="F:transferase activity"/>
    <property type="evidence" value="ECO:0007669"/>
    <property type="project" value="UniProtKB-KW"/>
</dbReference>
<name>A0A4R1QPY7_9BACL</name>
<sequence>MRLVISGYYGFHNVGDEAILYSIIQALRQQQPDIDIVVLSNDPTFTKKAYGVEAVNRWSLKEIIRALRESDGLISGGGSLLQDKTGWRSIPYYTGVMQLAKRLGKPVMVYAQGIGPVEQIQNKWLVKNTMNKVDLITVRDEESKQLLESLNVDKTIKVVPDPVMGLSVTSLQSEWWSSQSFQKPVVAVSVREWPCEHDFKRKIALALDRCVEEGYEVVFVPMHGKHDEETSKQVAAMMEKKAWIAPYDASIEEKIAIIAQATVLVGMRLHSLIFASITNTPFIALSYDPKIDAFAKQAQQLVFAHVEDEKWDGLALFDEVRKRVEQHEQYQAQLMDAVRPLKETARETAAEAIALFKK</sequence>
<organism evidence="2 3">
    <name type="scientific">Thermolongibacillus altinsuensis</name>
    <dbReference type="NCBI Taxonomy" id="575256"/>
    <lineage>
        <taxon>Bacteria</taxon>
        <taxon>Bacillati</taxon>
        <taxon>Bacillota</taxon>
        <taxon>Bacilli</taxon>
        <taxon>Bacillales</taxon>
        <taxon>Anoxybacillaceae</taxon>
        <taxon>Thermolongibacillus</taxon>
    </lineage>
</organism>
<dbReference type="SUPFAM" id="SSF53756">
    <property type="entry name" value="UDP-Glycosyltransferase/glycogen phosphorylase"/>
    <property type="match status" value="1"/>
</dbReference>